<evidence type="ECO:0000313" key="1">
    <source>
        <dbReference type="EMBL" id="EFH08005.1"/>
    </source>
</evidence>
<proteinExistence type="predicted"/>
<dbReference type="AlphaFoldDB" id="D5Q1Y1"/>
<sequence length="39" mass="4437">MAGHIVGMASYKIFPAKNRPKVGYLETVYVKKRDILNDL</sequence>
<comment type="caution">
    <text evidence="1">The sequence shown here is derived from an EMBL/GenBank/DDBJ whole genome shotgun (WGS) entry which is preliminary data.</text>
</comment>
<dbReference type="Proteomes" id="UP000003227">
    <property type="component" value="Unassembled WGS sequence"/>
</dbReference>
<dbReference type="HOGENOM" id="CLU_3314253_0_0_9"/>
<organism evidence="1 2">
    <name type="scientific">Clostridioides difficile NAP08</name>
    <dbReference type="NCBI Taxonomy" id="525259"/>
    <lineage>
        <taxon>Bacteria</taxon>
        <taxon>Bacillati</taxon>
        <taxon>Bacillota</taxon>
        <taxon>Clostridia</taxon>
        <taxon>Peptostreptococcales</taxon>
        <taxon>Peptostreptococcaceae</taxon>
        <taxon>Clostridioides</taxon>
    </lineage>
</organism>
<reference evidence="1 2" key="1">
    <citation type="submission" date="2010-05" db="EMBL/GenBank/DDBJ databases">
        <authorList>
            <person name="Qin X."/>
            <person name="Bachman B."/>
            <person name="Battles P."/>
            <person name="Bell A."/>
            <person name="Bess C."/>
            <person name="Bickham C."/>
            <person name="Chaboub L."/>
            <person name="Chen D."/>
            <person name="Coyle M."/>
            <person name="Deiros D.R."/>
            <person name="Dinh H."/>
            <person name="Forbes L."/>
            <person name="Fowler G."/>
            <person name="Francisco L."/>
            <person name="Fu Q."/>
            <person name="Gubbala S."/>
            <person name="Hale W."/>
            <person name="Han Y."/>
            <person name="Hemphill L."/>
            <person name="Highlander S.K."/>
            <person name="Hirani K."/>
            <person name="Hogues M."/>
            <person name="Jackson L."/>
            <person name="Jakkamsetti A."/>
            <person name="Javaid M."/>
            <person name="Jiang H."/>
            <person name="Korchina V."/>
            <person name="Kovar C."/>
            <person name="Lara F."/>
            <person name="Lee S."/>
            <person name="Mata R."/>
            <person name="Mathew T."/>
            <person name="Moen C."/>
            <person name="Morales K."/>
            <person name="Munidasa M."/>
            <person name="Nazareth L."/>
            <person name="Ngo R."/>
            <person name="Nguyen L."/>
            <person name="Okwuonu G."/>
            <person name="Ongeri F."/>
            <person name="Patil S."/>
            <person name="Petrosino J."/>
            <person name="Pham C."/>
            <person name="Pham P."/>
            <person name="Pu L.-L."/>
            <person name="Puazo M."/>
            <person name="Raj R."/>
            <person name="Reid J."/>
            <person name="Rouhana J."/>
            <person name="Saada N."/>
            <person name="Shang Y."/>
            <person name="Simmons D."/>
            <person name="Thornton R."/>
            <person name="Warren J."/>
            <person name="Weissenberger G."/>
            <person name="Zhang J."/>
            <person name="Zhang L."/>
            <person name="Zhou C."/>
            <person name="Zhu D."/>
            <person name="Muzny D."/>
            <person name="Worley K."/>
            <person name="Gibbs R."/>
        </authorList>
    </citation>
    <scope>NUCLEOTIDE SEQUENCE [LARGE SCALE GENOMIC DNA]</scope>
    <source>
        <strain evidence="1 2">NAP08</strain>
    </source>
</reference>
<gene>
    <name evidence="1" type="ORF">HMPREF0220_0913</name>
</gene>
<evidence type="ECO:0000313" key="2">
    <source>
        <dbReference type="Proteomes" id="UP000003227"/>
    </source>
</evidence>
<accession>D5Q1Y1</accession>
<protein>
    <submittedName>
        <fullName evidence="1">Uncharacterized protein</fullName>
    </submittedName>
</protein>
<dbReference type="EMBL" id="ADNX01000028">
    <property type="protein sequence ID" value="EFH08005.1"/>
    <property type="molecule type" value="Genomic_DNA"/>
</dbReference>
<name>D5Q1Y1_CLODI</name>